<dbReference type="InterPro" id="IPR013785">
    <property type="entry name" value="Aldolase_TIM"/>
</dbReference>
<evidence type="ECO:0000313" key="6">
    <source>
        <dbReference type="EMBL" id="PIC03962.1"/>
    </source>
</evidence>
<accession>A0A2G5RMQ7</accession>
<dbReference type="SFLD" id="SFLDG01386">
    <property type="entry name" value="main_SPASM_domain-containing"/>
    <property type="match status" value="1"/>
</dbReference>
<sequence length="461" mass="52993">MIKLNKYIYWSDGLELRRYPNNTIILVKKDNIEGMPNREDIQMFTLNDTAAEIIQLIDGTKTYNEIISSLSSKYNESFSSIDEKVKYFLYNMSDTYNLKVNTQDYPKKTPVYLVDESTIYPTVASIELTNKCNLRCLHCYGDFGNVKHRVMSLDEATSLLSDLKNMGVKIVELTGGEMSTHPKIKEILLHAVDLKFDQISLLTNGLALTSEIKDIVIKNKSRIFIQIDLHSLDDNYLTWFTKVPNTLDKIKKNIKDLAKNNVQMRIATIVTRKNIDEIEEIADWVHNLGIKHFGVSPVVELGRAEKSDRDLFINEEDAIKLEERLERIHRKYGNFLSIIEGDRSKNKNCGCVASHCVISSNGDIKICTMDNMEYFRINIGNVFKSNIKDIYDDNSEYINSFFNLRSPQIDSIECANCDHKYFCSACILRGLVKAKKMGDKCLWYANKVPALIKEKLTFEDL</sequence>
<gene>
    <name evidence="6" type="ORF">CS060_12265</name>
</gene>
<dbReference type="InterPro" id="IPR058240">
    <property type="entry name" value="rSAM_sf"/>
</dbReference>
<feature type="domain" description="Radical SAM core" evidence="5">
    <location>
        <begin position="118"/>
        <end position="336"/>
    </location>
</feature>
<dbReference type="SMART" id="SM00729">
    <property type="entry name" value="Elp3"/>
    <property type="match status" value="1"/>
</dbReference>
<keyword evidence="2" id="KW-0479">Metal-binding</keyword>
<dbReference type="Pfam" id="PF13186">
    <property type="entry name" value="SPASM"/>
    <property type="match status" value="1"/>
</dbReference>
<dbReference type="GO" id="GO:0046872">
    <property type="term" value="F:metal ion binding"/>
    <property type="evidence" value="ECO:0007669"/>
    <property type="project" value="UniProtKB-KW"/>
</dbReference>
<dbReference type="CDD" id="cd01335">
    <property type="entry name" value="Radical_SAM"/>
    <property type="match status" value="1"/>
</dbReference>
<dbReference type="Gene3D" id="1.10.10.1150">
    <property type="entry name" value="Coenzyme PQQ synthesis protein D (PqqD)"/>
    <property type="match status" value="1"/>
</dbReference>
<dbReference type="Proteomes" id="UP000230559">
    <property type="component" value="Unassembled WGS sequence"/>
</dbReference>
<organism evidence="6 7">
    <name type="scientific">Anoxybacillus flavithermus</name>
    <dbReference type="NCBI Taxonomy" id="33934"/>
    <lineage>
        <taxon>Bacteria</taxon>
        <taxon>Bacillati</taxon>
        <taxon>Bacillota</taxon>
        <taxon>Bacilli</taxon>
        <taxon>Bacillales</taxon>
        <taxon>Anoxybacillaceae</taxon>
        <taxon>Anoxybacillus</taxon>
    </lineage>
</organism>
<keyword evidence="3" id="KW-0408">Iron</keyword>
<dbReference type="RefSeq" id="WP_099669016.1">
    <property type="nucleotide sequence ID" value="NZ_PEDM01000036.1"/>
</dbReference>
<dbReference type="InterPro" id="IPR041881">
    <property type="entry name" value="PqqD_sf"/>
</dbReference>
<dbReference type="GO" id="GO:0003824">
    <property type="term" value="F:catalytic activity"/>
    <property type="evidence" value="ECO:0007669"/>
    <property type="project" value="InterPro"/>
</dbReference>
<dbReference type="PANTHER" id="PTHR11228:SF7">
    <property type="entry name" value="PQQA PEPTIDE CYCLASE"/>
    <property type="match status" value="1"/>
</dbReference>
<dbReference type="SFLD" id="SFLDF00315">
    <property type="entry name" value="antilisterial_bacteriocin_subt"/>
    <property type="match status" value="1"/>
</dbReference>
<dbReference type="PANTHER" id="PTHR11228">
    <property type="entry name" value="RADICAL SAM DOMAIN PROTEIN"/>
    <property type="match status" value="1"/>
</dbReference>
<keyword evidence="1" id="KW-0949">S-adenosyl-L-methionine</keyword>
<dbReference type="GO" id="GO:0051536">
    <property type="term" value="F:iron-sulfur cluster binding"/>
    <property type="evidence" value="ECO:0007669"/>
    <property type="project" value="UniProtKB-KW"/>
</dbReference>
<dbReference type="InterPro" id="IPR006638">
    <property type="entry name" value="Elp3/MiaA/NifB-like_rSAM"/>
</dbReference>
<dbReference type="Gene3D" id="3.20.20.70">
    <property type="entry name" value="Aldolase class I"/>
    <property type="match status" value="1"/>
</dbReference>
<evidence type="ECO:0000259" key="5">
    <source>
        <dbReference type="PROSITE" id="PS51918"/>
    </source>
</evidence>
<keyword evidence="4" id="KW-0411">Iron-sulfur</keyword>
<dbReference type="InterPro" id="IPR050377">
    <property type="entry name" value="Radical_SAM_PqqE_MftC-like"/>
</dbReference>
<proteinExistence type="predicted"/>
<dbReference type="AlphaFoldDB" id="A0A2G5RMQ7"/>
<evidence type="ECO:0000256" key="4">
    <source>
        <dbReference type="ARBA" id="ARBA00023014"/>
    </source>
</evidence>
<dbReference type="Pfam" id="PF04055">
    <property type="entry name" value="Radical_SAM"/>
    <property type="match status" value="1"/>
</dbReference>
<dbReference type="InterPro" id="IPR007197">
    <property type="entry name" value="rSAM"/>
</dbReference>
<evidence type="ECO:0000256" key="3">
    <source>
        <dbReference type="ARBA" id="ARBA00023004"/>
    </source>
</evidence>
<evidence type="ECO:0000313" key="7">
    <source>
        <dbReference type="Proteomes" id="UP000230559"/>
    </source>
</evidence>
<evidence type="ECO:0000256" key="2">
    <source>
        <dbReference type="ARBA" id="ARBA00022723"/>
    </source>
</evidence>
<dbReference type="SFLD" id="SFLDF00516">
    <property type="entry name" value="thurincin_H_(ThnB-like)"/>
    <property type="match status" value="1"/>
</dbReference>
<dbReference type="InterPro" id="IPR023885">
    <property type="entry name" value="4Fe4S-binding_SPASM_dom"/>
</dbReference>
<comment type="caution">
    <text evidence="6">The sequence shown here is derived from an EMBL/GenBank/DDBJ whole genome shotgun (WGS) entry which is preliminary data.</text>
</comment>
<dbReference type="PROSITE" id="PS51918">
    <property type="entry name" value="RADICAL_SAM"/>
    <property type="match status" value="1"/>
</dbReference>
<dbReference type="EMBL" id="PEDM01000036">
    <property type="protein sequence ID" value="PIC03962.1"/>
    <property type="molecule type" value="Genomic_DNA"/>
</dbReference>
<dbReference type="SFLD" id="SFLDS00029">
    <property type="entry name" value="Radical_SAM"/>
    <property type="match status" value="1"/>
</dbReference>
<dbReference type="InterPro" id="IPR008792">
    <property type="entry name" value="PQQD"/>
</dbReference>
<reference evidence="6 7" key="1">
    <citation type="submission" date="2017-10" db="EMBL/GenBank/DDBJ databases">
        <title>Draft genome sequence of Anoxybacillus flavithermus KU2-6-11 from caldera Uzon (Russia:Kamchtka).</title>
        <authorList>
            <person name="Korzhuk A.V."/>
            <person name="Rozanov A.S."/>
            <person name="Bryanskaya A.V."/>
            <person name="Peltek S.E."/>
        </authorList>
    </citation>
    <scope>NUCLEOTIDE SEQUENCE [LARGE SCALE GENOMIC DNA]</scope>
    <source>
        <strain evidence="6 7">KU2-6_11</strain>
    </source>
</reference>
<dbReference type="SFLD" id="SFLDG01216">
    <property type="entry name" value="thioether_bond_formation_requi"/>
    <property type="match status" value="1"/>
</dbReference>
<name>A0A2G5RMQ7_9BACL</name>
<dbReference type="Pfam" id="PF05402">
    <property type="entry name" value="PqqD"/>
    <property type="match status" value="1"/>
</dbReference>
<dbReference type="SUPFAM" id="SSF102114">
    <property type="entry name" value="Radical SAM enzymes"/>
    <property type="match status" value="1"/>
</dbReference>
<dbReference type="SFLD" id="SFLDG01067">
    <property type="entry name" value="SPASM/twitch_domain_containing"/>
    <property type="match status" value="1"/>
</dbReference>
<protein>
    <submittedName>
        <fullName evidence="6">Radical SAM/SPASM domain-containing protein</fullName>
    </submittedName>
</protein>
<evidence type="ECO:0000256" key="1">
    <source>
        <dbReference type="ARBA" id="ARBA00022691"/>
    </source>
</evidence>